<protein>
    <submittedName>
        <fullName evidence="1">Uncharacterized protein</fullName>
    </submittedName>
</protein>
<comment type="caution">
    <text evidence="1">The sequence shown here is derived from an EMBL/GenBank/DDBJ whole genome shotgun (WGS) entry which is preliminary data.</text>
</comment>
<accession>A0ABQ0GY67</accession>
<evidence type="ECO:0000313" key="2">
    <source>
        <dbReference type="Proteomes" id="UP001628091"/>
    </source>
</evidence>
<gene>
    <name evidence="1" type="ORF">PPNSA23_15470</name>
</gene>
<proteinExistence type="predicted"/>
<sequence>MLAQSISISYRSFVSGFKDVTVKGVVTVFAGQAGWVVTVPSARLGFGRDTLPEILPIYVN</sequence>
<keyword evidence="2" id="KW-1185">Reference proteome</keyword>
<name>A0ABQ0GY67_9HYPH</name>
<evidence type="ECO:0000313" key="1">
    <source>
        <dbReference type="EMBL" id="GAB1581604.1"/>
    </source>
</evidence>
<organism evidence="1 2">
    <name type="scientific">Phyllobacterium phragmitis</name>
    <dbReference type="NCBI Taxonomy" id="2670329"/>
    <lineage>
        <taxon>Bacteria</taxon>
        <taxon>Pseudomonadati</taxon>
        <taxon>Pseudomonadota</taxon>
        <taxon>Alphaproteobacteria</taxon>
        <taxon>Hyphomicrobiales</taxon>
        <taxon>Phyllobacteriaceae</taxon>
        <taxon>Phyllobacterium</taxon>
    </lineage>
</organism>
<reference evidence="1 2" key="1">
    <citation type="submission" date="2024-10" db="EMBL/GenBank/DDBJ databases">
        <title>Isolation, draft genome sequencing and identification of Phyllobacterium sp. NSA23, isolated from leaf soil.</title>
        <authorList>
            <person name="Akita H."/>
        </authorList>
    </citation>
    <scope>NUCLEOTIDE SEQUENCE [LARGE SCALE GENOMIC DNA]</scope>
    <source>
        <strain evidence="1 2">NSA23</strain>
    </source>
</reference>
<dbReference type="EMBL" id="BAAFZP010000001">
    <property type="protein sequence ID" value="GAB1581604.1"/>
    <property type="molecule type" value="Genomic_DNA"/>
</dbReference>
<dbReference type="Proteomes" id="UP001628091">
    <property type="component" value="Unassembled WGS sequence"/>
</dbReference>